<proteinExistence type="predicted"/>
<feature type="compositionally biased region" description="Low complexity" evidence="1">
    <location>
        <begin position="471"/>
        <end position="493"/>
    </location>
</feature>
<feature type="compositionally biased region" description="Basic and acidic residues" evidence="1">
    <location>
        <begin position="645"/>
        <end position="655"/>
    </location>
</feature>
<gene>
    <name evidence="2" type="ORF">K505DRAFT_276052</name>
</gene>
<evidence type="ECO:0000313" key="2">
    <source>
        <dbReference type="EMBL" id="KAF2793918.1"/>
    </source>
</evidence>
<feature type="compositionally biased region" description="Basic and acidic residues" evidence="1">
    <location>
        <begin position="18"/>
        <end position="29"/>
    </location>
</feature>
<organism evidence="2 3">
    <name type="scientific">Melanomma pulvis-pyrius CBS 109.77</name>
    <dbReference type="NCBI Taxonomy" id="1314802"/>
    <lineage>
        <taxon>Eukaryota</taxon>
        <taxon>Fungi</taxon>
        <taxon>Dikarya</taxon>
        <taxon>Ascomycota</taxon>
        <taxon>Pezizomycotina</taxon>
        <taxon>Dothideomycetes</taxon>
        <taxon>Pleosporomycetidae</taxon>
        <taxon>Pleosporales</taxon>
        <taxon>Melanommataceae</taxon>
        <taxon>Melanomma</taxon>
    </lineage>
</organism>
<feature type="compositionally biased region" description="Basic and acidic residues" evidence="1">
    <location>
        <begin position="319"/>
        <end position="328"/>
    </location>
</feature>
<feature type="compositionally biased region" description="Polar residues" evidence="1">
    <location>
        <begin position="257"/>
        <end position="271"/>
    </location>
</feature>
<feature type="compositionally biased region" description="Low complexity" evidence="1">
    <location>
        <begin position="221"/>
        <end position="239"/>
    </location>
</feature>
<feature type="compositionally biased region" description="Low complexity" evidence="1">
    <location>
        <begin position="422"/>
        <end position="436"/>
    </location>
</feature>
<evidence type="ECO:0000313" key="3">
    <source>
        <dbReference type="Proteomes" id="UP000799757"/>
    </source>
</evidence>
<feature type="region of interest" description="Disordered" evidence="1">
    <location>
        <begin position="1"/>
        <end position="671"/>
    </location>
</feature>
<feature type="compositionally biased region" description="Pro residues" evidence="1">
    <location>
        <begin position="545"/>
        <end position="556"/>
    </location>
</feature>
<feature type="compositionally biased region" description="Polar residues" evidence="1">
    <location>
        <begin position="387"/>
        <end position="398"/>
    </location>
</feature>
<dbReference type="OrthoDB" id="5296at2759"/>
<dbReference type="AlphaFoldDB" id="A0A6A6XCC5"/>
<accession>A0A6A6XCC5</accession>
<protein>
    <submittedName>
        <fullName evidence="2">Uncharacterized protein</fullName>
    </submittedName>
</protein>
<dbReference type="Proteomes" id="UP000799757">
    <property type="component" value="Unassembled WGS sequence"/>
</dbReference>
<feature type="compositionally biased region" description="Basic and acidic residues" evidence="1">
    <location>
        <begin position="241"/>
        <end position="250"/>
    </location>
</feature>
<reference evidence="2" key="1">
    <citation type="journal article" date="2020" name="Stud. Mycol.">
        <title>101 Dothideomycetes genomes: a test case for predicting lifestyles and emergence of pathogens.</title>
        <authorList>
            <person name="Haridas S."/>
            <person name="Albert R."/>
            <person name="Binder M."/>
            <person name="Bloem J."/>
            <person name="Labutti K."/>
            <person name="Salamov A."/>
            <person name="Andreopoulos B."/>
            <person name="Baker S."/>
            <person name="Barry K."/>
            <person name="Bills G."/>
            <person name="Bluhm B."/>
            <person name="Cannon C."/>
            <person name="Castanera R."/>
            <person name="Culley D."/>
            <person name="Daum C."/>
            <person name="Ezra D."/>
            <person name="Gonzalez J."/>
            <person name="Henrissat B."/>
            <person name="Kuo A."/>
            <person name="Liang C."/>
            <person name="Lipzen A."/>
            <person name="Lutzoni F."/>
            <person name="Magnuson J."/>
            <person name="Mondo S."/>
            <person name="Nolan M."/>
            <person name="Ohm R."/>
            <person name="Pangilinan J."/>
            <person name="Park H.-J."/>
            <person name="Ramirez L."/>
            <person name="Alfaro M."/>
            <person name="Sun H."/>
            <person name="Tritt A."/>
            <person name="Yoshinaga Y."/>
            <person name="Zwiers L.-H."/>
            <person name="Turgeon B."/>
            <person name="Goodwin S."/>
            <person name="Spatafora J."/>
            <person name="Crous P."/>
            <person name="Grigoriev I."/>
        </authorList>
    </citation>
    <scope>NUCLEOTIDE SEQUENCE</scope>
    <source>
        <strain evidence="2">CBS 109.77</strain>
    </source>
</reference>
<evidence type="ECO:0000256" key="1">
    <source>
        <dbReference type="SAM" id="MobiDB-lite"/>
    </source>
</evidence>
<feature type="compositionally biased region" description="Basic and acidic residues" evidence="1">
    <location>
        <begin position="1"/>
        <end position="10"/>
    </location>
</feature>
<sequence length="1009" mass="114382">MAYSDYDGRHQPPHRHHDPYVSRDTDRHAAARNTGFSSSINSRGSPSTYSYSYSDPRYAANPPLPTRSSAHPYRPSAHVRSKPRWPPSPSVEDEALSLAREWSSEAGRAPVPSGEAQAQARGSVDQYPIIEEIEQPPDQYDNRYNGSGSDSENDERRFVLVSDPAATPRRKSFAERGNMAHLKTDISDNDPPVFTERTSTPYAYTKPQKERIAPSAEYFLSPESITSSATSSTPRSVPSHDTWDAQRDQNARPPKTTVHSRYDSLTQSPRTPKTDTFEDDEVDEDPTRLRTERKPARYSFVKSDLQKEDLRTSLLDSQAKSDKRRSEQAPRQSPSSARGTYDSSSGSSKNPTPATQSPRSSNSSLNNINGTHSRQKSRPNPVEENYKSSTKYSDSQPASPRPSSPLYREPLQSNPRSIPVESSYRSSSKYPDSRPVSPRPKSPSYRDPPQSAPRSPKLPPRRPTDSPPSSRPSSRSGGIPRPISPLSTTLPSPHNHMSSISGADWHATYPPTTKDRSRPPSRYNNRHESLPIPTPRIGVQSPSPIRAPKPENPLPYPVDERPVDVFMPPEEAYQFDHSYSSVPPPQPTSRQSYPDLPNISSSPIPGSPRDRPSAFRPSANIRHTATPDDSPRLARVRSNSIRSQSSHEGRRERRTAPTSPDRPLPSCPRSEPTDKYDDWYTLENCPNFDICPSCYDGVFSDTPFSVYFKQTRRFERPVERFCDFSSPWMRLAWLLTIKQRRSSPDLIYALATISEIERPCPKDREVSATWFGIPDQRDGVHISNFAVCPCDFKMIEALFPSIRGYFTRLPAHPHNGAPRQNVCSLRVTSRRFPKYLDLLVELDAEAQNSGRGPDISQFIQLAREYAYKGECCRDKKLSRKPWHYIPTLPEFAVCEECYDDLIWPAITDGNPVALLFNRTIQLVPGEDSDGTSCCLYSPRMRRVWSRSLEDEDIGYLKRKAIERKRMETRLGRERKELLLWSARLERGGGEWERAKQDLREVDQEWRGWE</sequence>
<dbReference type="EMBL" id="MU001909">
    <property type="protein sequence ID" value="KAF2793918.1"/>
    <property type="molecule type" value="Genomic_DNA"/>
</dbReference>
<feature type="compositionally biased region" description="Low complexity" evidence="1">
    <location>
        <begin position="42"/>
        <end position="58"/>
    </location>
</feature>
<feature type="compositionally biased region" description="Polar residues" evidence="1">
    <location>
        <begin position="329"/>
        <end position="372"/>
    </location>
</feature>
<keyword evidence="3" id="KW-1185">Reference proteome</keyword>
<feature type="compositionally biased region" description="Basic and acidic residues" evidence="1">
    <location>
        <begin position="285"/>
        <end position="295"/>
    </location>
</feature>
<name>A0A6A6XCC5_9PLEO</name>